<feature type="non-terminal residue" evidence="2">
    <location>
        <position position="1"/>
    </location>
</feature>
<reference evidence="2" key="1">
    <citation type="submission" date="2018-05" db="EMBL/GenBank/DDBJ databases">
        <title>Draft genome of Mucuna pruriens seed.</title>
        <authorList>
            <person name="Nnadi N.E."/>
            <person name="Vos R."/>
            <person name="Hasami M.H."/>
            <person name="Devisetty U.K."/>
            <person name="Aguiy J.C."/>
        </authorList>
    </citation>
    <scope>NUCLEOTIDE SEQUENCE [LARGE SCALE GENOMIC DNA]</scope>
    <source>
        <strain evidence="2">JCA_2017</strain>
    </source>
</reference>
<sequence length="96" mass="10113">MKVSLLMTLFFVFITSLPSAFSQGAQQVESHKENPFFLVADTIFGPAGGGAGLGRTDSNSTCLVTNSLVVKSTIPGENPGSIFTDTPLDIAFEKKA</sequence>
<organism evidence="2 3">
    <name type="scientific">Mucuna pruriens</name>
    <name type="common">Velvet bean</name>
    <name type="synonym">Dolichos pruriens</name>
    <dbReference type="NCBI Taxonomy" id="157652"/>
    <lineage>
        <taxon>Eukaryota</taxon>
        <taxon>Viridiplantae</taxon>
        <taxon>Streptophyta</taxon>
        <taxon>Embryophyta</taxon>
        <taxon>Tracheophyta</taxon>
        <taxon>Spermatophyta</taxon>
        <taxon>Magnoliopsida</taxon>
        <taxon>eudicotyledons</taxon>
        <taxon>Gunneridae</taxon>
        <taxon>Pentapetalae</taxon>
        <taxon>rosids</taxon>
        <taxon>fabids</taxon>
        <taxon>Fabales</taxon>
        <taxon>Fabaceae</taxon>
        <taxon>Papilionoideae</taxon>
        <taxon>50 kb inversion clade</taxon>
        <taxon>NPAAA clade</taxon>
        <taxon>indigoferoid/millettioid clade</taxon>
        <taxon>Phaseoleae</taxon>
        <taxon>Mucuna</taxon>
    </lineage>
</organism>
<protein>
    <submittedName>
        <fullName evidence="2">Kunitz-type trypsin inhibitor-like 1 protein</fullName>
    </submittedName>
</protein>
<comment type="caution">
    <text evidence="2">The sequence shown here is derived from an EMBL/GenBank/DDBJ whole genome shotgun (WGS) entry which is preliminary data.</text>
</comment>
<proteinExistence type="predicted"/>
<evidence type="ECO:0000313" key="2">
    <source>
        <dbReference type="EMBL" id="RDX59768.1"/>
    </source>
</evidence>
<accession>A0A371E264</accession>
<feature type="chain" id="PRO_5017076570" evidence="1">
    <location>
        <begin position="23"/>
        <end position="96"/>
    </location>
</feature>
<evidence type="ECO:0000313" key="3">
    <source>
        <dbReference type="Proteomes" id="UP000257109"/>
    </source>
</evidence>
<gene>
    <name evidence="2" type="primary">PIP20-1</name>
    <name evidence="2" type="ORF">CR513_61826</name>
</gene>
<keyword evidence="1" id="KW-0732">Signal</keyword>
<dbReference type="Proteomes" id="UP000257109">
    <property type="component" value="Unassembled WGS sequence"/>
</dbReference>
<name>A0A371E264_MUCPR</name>
<evidence type="ECO:0000256" key="1">
    <source>
        <dbReference type="SAM" id="SignalP"/>
    </source>
</evidence>
<dbReference type="AlphaFoldDB" id="A0A371E264"/>
<dbReference type="EMBL" id="QJKJ01017157">
    <property type="protein sequence ID" value="RDX59768.1"/>
    <property type="molecule type" value="Genomic_DNA"/>
</dbReference>
<feature type="signal peptide" evidence="1">
    <location>
        <begin position="1"/>
        <end position="22"/>
    </location>
</feature>
<keyword evidence="3" id="KW-1185">Reference proteome</keyword>